<dbReference type="PANTHER" id="PTHR11439">
    <property type="entry name" value="GAG-POL-RELATED RETROTRANSPOSON"/>
    <property type="match status" value="1"/>
</dbReference>
<dbReference type="InterPro" id="IPR043502">
    <property type="entry name" value="DNA/RNA_pol_sf"/>
</dbReference>
<dbReference type="Proteomes" id="UP001234989">
    <property type="component" value="Chromosome 1"/>
</dbReference>
<dbReference type="PANTHER" id="PTHR11439:SF467">
    <property type="entry name" value="INTEGRASE CATALYTIC DOMAIN-CONTAINING PROTEIN"/>
    <property type="match status" value="1"/>
</dbReference>
<dbReference type="EMBL" id="CP133612">
    <property type="protein sequence ID" value="WMV10378.1"/>
    <property type="molecule type" value="Genomic_DNA"/>
</dbReference>
<dbReference type="AlphaFoldDB" id="A0AAF0PST2"/>
<dbReference type="CDD" id="cd09272">
    <property type="entry name" value="RNase_HI_RT_Ty1"/>
    <property type="match status" value="1"/>
</dbReference>
<dbReference type="SUPFAM" id="SSF56672">
    <property type="entry name" value="DNA/RNA polymerases"/>
    <property type="match status" value="1"/>
</dbReference>
<reference evidence="1" key="1">
    <citation type="submission" date="2023-08" db="EMBL/GenBank/DDBJ databases">
        <title>A de novo genome assembly of Solanum verrucosum Schlechtendal, a Mexican diploid species geographically isolated from the other diploid A-genome species in potato relatives.</title>
        <authorList>
            <person name="Hosaka K."/>
        </authorList>
    </citation>
    <scope>NUCLEOTIDE SEQUENCE</scope>
    <source>
        <tissue evidence="1">Young leaves</tissue>
    </source>
</reference>
<organism evidence="1 2">
    <name type="scientific">Solanum verrucosum</name>
    <dbReference type="NCBI Taxonomy" id="315347"/>
    <lineage>
        <taxon>Eukaryota</taxon>
        <taxon>Viridiplantae</taxon>
        <taxon>Streptophyta</taxon>
        <taxon>Embryophyta</taxon>
        <taxon>Tracheophyta</taxon>
        <taxon>Spermatophyta</taxon>
        <taxon>Magnoliopsida</taxon>
        <taxon>eudicotyledons</taxon>
        <taxon>Gunneridae</taxon>
        <taxon>Pentapetalae</taxon>
        <taxon>asterids</taxon>
        <taxon>lamiids</taxon>
        <taxon>Solanales</taxon>
        <taxon>Solanaceae</taxon>
        <taxon>Solanoideae</taxon>
        <taxon>Solaneae</taxon>
        <taxon>Solanum</taxon>
    </lineage>
</organism>
<sequence length="271" mass="30261">MIIVSYRKGHNSLEKLQPFGKASLVSLGTGPHNTQVQGLDNLIGGVVIDSLDNSNSSGAISLDVVTPIRNHPMAIKIPEWRSAMFREYNTLIATDTWSDISTHMCPSNKLHNSDNIQFFDESLYRSIVGGLQYLTFTRPDISFSVNKICQFMHSPTEKHWAAIKRILRCLKSTSSHGSSLVSWCSRKHRFVSRSTTKAEYRSLAAATSELLWIRQLLKEIDLSSGSLPSLCDNLSVTYLTSYPLADILTKPLLKDRFCDLRGKLNLIPGST</sequence>
<keyword evidence="2" id="KW-1185">Reference proteome</keyword>
<proteinExistence type="predicted"/>
<gene>
    <name evidence="1" type="ORF">MTR67_003763</name>
</gene>
<evidence type="ECO:0000313" key="1">
    <source>
        <dbReference type="EMBL" id="WMV10378.1"/>
    </source>
</evidence>
<protein>
    <submittedName>
        <fullName evidence="1">Uncharacterized protein</fullName>
    </submittedName>
</protein>
<accession>A0AAF0PST2</accession>
<evidence type="ECO:0000313" key="2">
    <source>
        <dbReference type="Proteomes" id="UP001234989"/>
    </source>
</evidence>
<name>A0AAF0PST2_SOLVR</name>